<dbReference type="InterPro" id="IPR005018">
    <property type="entry name" value="DOMON_domain"/>
</dbReference>
<sequence length="470" mass="51760">MGVLEVYFFLLAGVVIGVRGHVRLLYPDARAYALDAIGSRYPGMCGMPRDFNRPTNIQAGSTFNVTWNVGSAHEGGWRVELLDTNYHLLSLLVPQGGAKNDWYGTNPVASTQAVTLPKGLTCQNCVLRLLKLGGMASPDRPAPTYYFNTCSDINVIDEDVPKKCSGNGKWTGTACECRKPFVGDICQFSDECAEDADCGRHGTCVDTQAISYPKKQCYCSLGWHGIGCAMESPVKTLDFKPEDFHQLSAKFAKFNFYWRILKDLGEIEVVIVAKSTNWLALGWRSSALNSSCKAFPDIARETVVTAAADGQPVETVVDFLDRNHPYFTGPLHPMACTDITYIAARGKLSRIRDSYTRDHSTPREDSVFGGQCNLVAAIASEDPETNMVTALFRKKLIASEPSDQSITDGTMHVIWALGQEPFDPTGKTLNQVDKKEMVKQFYRKGELNSHGHDPKSRGVWEVNLQTGATA</sequence>
<comment type="caution">
    <text evidence="4">The sequence shown here is derived from an EMBL/GenBank/DDBJ whole genome shotgun (WGS) entry which is preliminary data.</text>
</comment>
<dbReference type="EMBL" id="MTYJ01000203">
    <property type="protein sequence ID" value="OWA50794.1"/>
    <property type="molecule type" value="Genomic_DNA"/>
</dbReference>
<name>A0A9X6RK81_HYPEX</name>
<evidence type="ECO:0008006" key="6">
    <source>
        <dbReference type="Google" id="ProtNLM"/>
    </source>
</evidence>
<dbReference type="PROSITE" id="PS00022">
    <property type="entry name" value="EGF_1"/>
    <property type="match status" value="1"/>
</dbReference>
<dbReference type="PROSITE" id="PS01186">
    <property type="entry name" value="EGF_2"/>
    <property type="match status" value="1"/>
</dbReference>
<evidence type="ECO:0000256" key="1">
    <source>
        <dbReference type="PROSITE-ProRule" id="PRU00076"/>
    </source>
</evidence>
<evidence type="ECO:0000313" key="4">
    <source>
        <dbReference type="EMBL" id="OWA50794.1"/>
    </source>
</evidence>
<dbReference type="PANTHER" id="PTHR46901">
    <property type="entry name" value="GH04942P"/>
    <property type="match status" value="1"/>
</dbReference>
<dbReference type="CDD" id="cd09631">
    <property type="entry name" value="DOMON_DOH"/>
    <property type="match status" value="1"/>
</dbReference>
<protein>
    <recommendedName>
        <fullName evidence="6">EGF-like domain-containing protein</fullName>
    </recommendedName>
</protein>
<dbReference type="Gene3D" id="2.10.25.10">
    <property type="entry name" value="Laminin"/>
    <property type="match status" value="1"/>
</dbReference>
<keyword evidence="1" id="KW-0245">EGF-like domain</keyword>
<dbReference type="PROSITE" id="PS50026">
    <property type="entry name" value="EGF_3"/>
    <property type="match status" value="1"/>
</dbReference>
<feature type="domain" description="EGF-like" evidence="2">
    <location>
        <begin position="188"/>
        <end position="229"/>
    </location>
</feature>
<dbReference type="PANTHER" id="PTHR46901:SF2">
    <property type="entry name" value="GH04942P"/>
    <property type="match status" value="1"/>
</dbReference>
<reference evidence="5" key="1">
    <citation type="submission" date="2017-01" db="EMBL/GenBank/DDBJ databases">
        <title>Comparative genomics of anhydrobiosis in the tardigrade Hypsibius dujardini.</title>
        <authorList>
            <person name="Yoshida Y."/>
            <person name="Koutsovoulos G."/>
            <person name="Laetsch D."/>
            <person name="Stevens L."/>
            <person name="Kumar S."/>
            <person name="Horikawa D."/>
            <person name="Ishino K."/>
            <person name="Komine S."/>
            <person name="Tomita M."/>
            <person name="Blaxter M."/>
            <person name="Arakawa K."/>
        </authorList>
    </citation>
    <scope>NUCLEOTIDE SEQUENCE [LARGE SCALE GENOMIC DNA]</scope>
    <source>
        <strain evidence="5">Z151</strain>
    </source>
</reference>
<dbReference type="AlphaFoldDB" id="A0A9X6RK81"/>
<dbReference type="PROSITE" id="PS50836">
    <property type="entry name" value="DOMON"/>
    <property type="match status" value="1"/>
</dbReference>
<dbReference type="CDD" id="cd00054">
    <property type="entry name" value="EGF_CA"/>
    <property type="match status" value="1"/>
</dbReference>
<proteinExistence type="predicted"/>
<gene>
    <name evidence="4" type="ORF">BV898_15301</name>
</gene>
<dbReference type="InterPro" id="IPR000742">
    <property type="entry name" value="EGF"/>
</dbReference>
<evidence type="ECO:0000259" key="3">
    <source>
        <dbReference type="PROSITE" id="PS50836"/>
    </source>
</evidence>
<evidence type="ECO:0000259" key="2">
    <source>
        <dbReference type="PROSITE" id="PS50026"/>
    </source>
</evidence>
<dbReference type="Proteomes" id="UP000192578">
    <property type="component" value="Unassembled WGS sequence"/>
</dbReference>
<dbReference type="InterPro" id="IPR045266">
    <property type="entry name" value="DOH_DOMON"/>
</dbReference>
<dbReference type="OrthoDB" id="188511at2759"/>
<keyword evidence="5" id="KW-1185">Reference proteome</keyword>
<feature type="disulfide bond" evidence="1">
    <location>
        <begin position="219"/>
        <end position="228"/>
    </location>
</feature>
<accession>A0A9X6RK81</accession>
<evidence type="ECO:0000313" key="5">
    <source>
        <dbReference type="Proteomes" id="UP000192578"/>
    </source>
</evidence>
<keyword evidence="1" id="KW-1015">Disulfide bond</keyword>
<comment type="caution">
    <text evidence="1">Lacks conserved residue(s) required for the propagation of feature annotation.</text>
</comment>
<organism evidence="4 5">
    <name type="scientific">Hypsibius exemplaris</name>
    <name type="common">Freshwater tardigrade</name>
    <dbReference type="NCBI Taxonomy" id="2072580"/>
    <lineage>
        <taxon>Eukaryota</taxon>
        <taxon>Metazoa</taxon>
        <taxon>Ecdysozoa</taxon>
        <taxon>Tardigrada</taxon>
        <taxon>Eutardigrada</taxon>
        <taxon>Parachela</taxon>
        <taxon>Hypsibioidea</taxon>
        <taxon>Hypsibiidae</taxon>
        <taxon>Hypsibius</taxon>
    </lineage>
</organism>
<feature type="domain" description="DOMON" evidence="3">
    <location>
        <begin position="277"/>
        <end position="418"/>
    </location>
</feature>